<reference evidence="3" key="2">
    <citation type="journal article" date="2024" name="Plant">
        <title>Genomic evolution and insights into agronomic trait innovations of Sesamum species.</title>
        <authorList>
            <person name="Miao H."/>
            <person name="Wang L."/>
            <person name="Qu L."/>
            <person name="Liu H."/>
            <person name="Sun Y."/>
            <person name="Le M."/>
            <person name="Wang Q."/>
            <person name="Wei S."/>
            <person name="Zheng Y."/>
            <person name="Lin W."/>
            <person name="Duan Y."/>
            <person name="Cao H."/>
            <person name="Xiong S."/>
            <person name="Wang X."/>
            <person name="Wei L."/>
            <person name="Li C."/>
            <person name="Ma Q."/>
            <person name="Ju M."/>
            <person name="Zhao R."/>
            <person name="Li G."/>
            <person name="Mu C."/>
            <person name="Tian Q."/>
            <person name="Mei H."/>
            <person name="Zhang T."/>
            <person name="Gao T."/>
            <person name="Zhang H."/>
        </authorList>
    </citation>
    <scope>NUCLEOTIDE SEQUENCE</scope>
    <source>
        <strain evidence="3">G02</strain>
    </source>
</reference>
<feature type="compositionally biased region" description="Basic and acidic residues" evidence="1">
    <location>
        <begin position="348"/>
        <end position="358"/>
    </location>
</feature>
<dbReference type="Pfam" id="PF03372">
    <property type="entry name" value="Exo_endo_phos"/>
    <property type="match status" value="1"/>
</dbReference>
<organism evidence="3">
    <name type="scientific">Sesamum radiatum</name>
    <name type="common">Black benniseed</name>
    <dbReference type="NCBI Taxonomy" id="300843"/>
    <lineage>
        <taxon>Eukaryota</taxon>
        <taxon>Viridiplantae</taxon>
        <taxon>Streptophyta</taxon>
        <taxon>Embryophyta</taxon>
        <taxon>Tracheophyta</taxon>
        <taxon>Spermatophyta</taxon>
        <taxon>Magnoliopsida</taxon>
        <taxon>eudicotyledons</taxon>
        <taxon>Gunneridae</taxon>
        <taxon>Pentapetalae</taxon>
        <taxon>asterids</taxon>
        <taxon>lamiids</taxon>
        <taxon>Lamiales</taxon>
        <taxon>Pedaliaceae</taxon>
        <taxon>Sesamum</taxon>
    </lineage>
</organism>
<gene>
    <name evidence="3" type="ORF">Sradi_2400900</name>
</gene>
<dbReference type="GO" id="GO:0003824">
    <property type="term" value="F:catalytic activity"/>
    <property type="evidence" value="ECO:0007669"/>
    <property type="project" value="InterPro"/>
</dbReference>
<dbReference type="InterPro" id="IPR005135">
    <property type="entry name" value="Endo/exonuclease/phosphatase"/>
</dbReference>
<reference evidence="3" key="1">
    <citation type="submission" date="2020-06" db="EMBL/GenBank/DDBJ databases">
        <authorList>
            <person name="Li T."/>
            <person name="Hu X."/>
            <person name="Zhang T."/>
            <person name="Song X."/>
            <person name="Zhang H."/>
            <person name="Dai N."/>
            <person name="Sheng W."/>
            <person name="Hou X."/>
            <person name="Wei L."/>
        </authorList>
    </citation>
    <scope>NUCLEOTIDE SEQUENCE</scope>
    <source>
        <strain evidence="3">G02</strain>
        <tissue evidence="3">Leaf</tissue>
    </source>
</reference>
<sequence>MLLWRKDVNVIVHSYSVSHIDAVIAKEDGTEGWRFIGVYGNPEAARRIKTWTLLRSLCRSSLRHWLCAGDFNEILSQDEKTGAPRPRKQIEEFRDCLLDCQLSDLGFRGAKFTWSNHREGAANVFVRLDRACASPDWTSLFPAASVMTEKARGSDHAPLVISLDARYFRATRDDGNSFDLRPCGHAMQPVERLSVGHRIEPGQGQRGKDSSASFDIAELREKLDELLAREEIMWKQRGKAQWLREGDLNTAFFHARANARQRKNAISRLRNLDGSWSSSADEVQKIVTDYFQVLFNSSNTSDEDIETAIEGLPVRVSTEMNEQLLLPFTADEINVVESGTRENMPNQERGENDEHRAIPDTYGSIYPQHYSALDTPRMPQSYRPITSGSKRSQYSEDPLATANPTD</sequence>
<dbReference type="EMBL" id="JACGWJ010000010">
    <property type="protein sequence ID" value="KAL0391781.1"/>
    <property type="molecule type" value="Genomic_DNA"/>
</dbReference>
<evidence type="ECO:0000259" key="2">
    <source>
        <dbReference type="Pfam" id="PF03372"/>
    </source>
</evidence>
<evidence type="ECO:0000256" key="1">
    <source>
        <dbReference type="SAM" id="MobiDB-lite"/>
    </source>
</evidence>
<name>A0AAW2SJE1_SESRA</name>
<dbReference type="SUPFAM" id="SSF56219">
    <property type="entry name" value="DNase I-like"/>
    <property type="match status" value="1"/>
</dbReference>
<dbReference type="PANTHER" id="PTHR33710:SF83">
    <property type="entry name" value="ENDONUCLEASE_EXONUCLEASE_PHOSPHATASE DOMAIN-CONTAINING PROTEIN"/>
    <property type="match status" value="1"/>
</dbReference>
<protein>
    <recommendedName>
        <fullName evidence="2">Endonuclease/exonuclease/phosphatase domain-containing protein</fullName>
    </recommendedName>
</protein>
<accession>A0AAW2SJE1</accession>
<proteinExistence type="predicted"/>
<feature type="domain" description="Endonuclease/exonuclease/phosphatase" evidence="2">
    <location>
        <begin position="18"/>
        <end position="156"/>
    </location>
</feature>
<dbReference type="AlphaFoldDB" id="A0AAW2SJE1"/>
<dbReference type="Gene3D" id="3.60.10.10">
    <property type="entry name" value="Endonuclease/exonuclease/phosphatase"/>
    <property type="match status" value="1"/>
</dbReference>
<evidence type="ECO:0000313" key="3">
    <source>
        <dbReference type="EMBL" id="KAL0391781.1"/>
    </source>
</evidence>
<dbReference type="PANTHER" id="PTHR33710">
    <property type="entry name" value="BNAC02G09200D PROTEIN"/>
    <property type="match status" value="1"/>
</dbReference>
<comment type="caution">
    <text evidence="3">The sequence shown here is derived from an EMBL/GenBank/DDBJ whole genome shotgun (WGS) entry which is preliminary data.</text>
</comment>
<feature type="region of interest" description="Disordered" evidence="1">
    <location>
        <begin position="340"/>
        <end position="406"/>
    </location>
</feature>
<dbReference type="InterPro" id="IPR036691">
    <property type="entry name" value="Endo/exonu/phosph_ase_sf"/>
</dbReference>
<feature type="compositionally biased region" description="Polar residues" evidence="1">
    <location>
        <begin position="383"/>
        <end position="392"/>
    </location>
</feature>